<dbReference type="Pfam" id="PF01761">
    <property type="entry name" value="DHQ_synthase"/>
    <property type="match status" value="1"/>
</dbReference>
<evidence type="ECO:0000256" key="1">
    <source>
        <dbReference type="ARBA" id="ARBA00001393"/>
    </source>
</evidence>
<keyword evidence="13" id="KW-0479">Metal-binding</keyword>
<feature type="domain" description="3-dehydroquinate synthase N-terminal" evidence="21">
    <location>
        <begin position="53"/>
        <end position="165"/>
    </location>
</feature>
<keyword evidence="11" id="KW-0963">Cytoplasm</keyword>
<organism evidence="23 24">
    <name type="scientific">Bergeyella cardium</name>
    <dbReference type="NCBI Taxonomy" id="1585976"/>
    <lineage>
        <taxon>Bacteria</taxon>
        <taxon>Pseudomonadati</taxon>
        <taxon>Bacteroidota</taxon>
        <taxon>Flavobacteriia</taxon>
        <taxon>Flavobacteriales</taxon>
        <taxon>Weeksellaceae</taxon>
        <taxon>Bergeyella</taxon>
    </lineage>
</organism>
<dbReference type="GO" id="GO:0003856">
    <property type="term" value="F:3-dehydroquinate synthase activity"/>
    <property type="evidence" value="ECO:0007669"/>
    <property type="project" value="UniProtKB-UniRule"/>
</dbReference>
<evidence type="ECO:0000259" key="21">
    <source>
        <dbReference type="Pfam" id="PF01761"/>
    </source>
</evidence>
<evidence type="ECO:0000256" key="6">
    <source>
        <dbReference type="ARBA" id="ARBA00004496"/>
    </source>
</evidence>
<dbReference type="GO" id="GO:0009073">
    <property type="term" value="P:aromatic amino acid family biosynthetic process"/>
    <property type="evidence" value="ECO:0007669"/>
    <property type="project" value="UniProtKB-KW"/>
</dbReference>
<dbReference type="EC" id="4.2.3.4" evidence="9 20"/>
<dbReference type="SUPFAM" id="SSF56796">
    <property type="entry name" value="Dehydroquinate synthase-like"/>
    <property type="match status" value="1"/>
</dbReference>
<dbReference type="GO" id="GO:0005737">
    <property type="term" value="C:cytoplasm"/>
    <property type="evidence" value="ECO:0007669"/>
    <property type="project" value="UniProtKB-SubCell"/>
</dbReference>
<dbReference type="InterPro" id="IPR016037">
    <property type="entry name" value="DHQ_synth_AroB"/>
</dbReference>
<evidence type="ECO:0000256" key="4">
    <source>
        <dbReference type="ARBA" id="ARBA00001947"/>
    </source>
</evidence>
<comment type="cofactor">
    <cofactor evidence="2">
        <name>NAD(+)</name>
        <dbReference type="ChEBI" id="CHEBI:57540"/>
    </cofactor>
</comment>
<gene>
    <name evidence="23" type="primary">aroB</name>
    <name evidence="23" type="ORF">DBX24_09040</name>
</gene>
<evidence type="ECO:0000256" key="15">
    <source>
        <dbReference type="ARBA" id="ARBA00022833"/>
    </source>
</evidence>
<protein>
    <recommendedName>
        <fullName evidence="10 20">3-dehydroquinate synthase</fullName>
        <ecNumber evidence="9 20">4.2.3.4</ecNumber>
    </recommendedName>
</protein>
<reference evidence="23 24" key="1">
    <citation type="submission" date="2018-04" db="EMBL/GenBank/DDBJ databases">
        <title>Characteristic and Complete Genome Sequencing of A Novel Member of Infective Endocarditis Causative Bacteria: Bergeyella cardium QL-PH.</title>
        <authorList>
            <person name="Pan H."/>
            <person name="Sun E."/>
            <person name="Zhang Y."/>
        </authorList>
    </citation>
    <scope>NUCLEOTIDE SEQUENCE [LARGE SCALE GENOMIC DNA]</scope>
    <source>
        <strain evidence="23 24">HPQL</strain>
    </source>
</reference>
<dbReference type="EMBL" id="CP029149">
    <property type="protein sequence ID" value="QHN66019.1"/>
    <property type="molecule type" value="Genomic_DNA"/>
</dbReference>
<evidence type="ECO:0000256" key="10">
    <source>
        <dbReference type="ARBA" id="ARBA00017684"/>
    </source>
</evidence>
<feature type="domain" description="3-dehydroquinate synthase C-terminal" evidence="22">
    <location>
        <begin position="167"/>
        <end position="308"/>
    </location>
</feature>
<evidence type="ECO:0000256" key="3">
    <source>
        <dbReference type="ARBA" id="ARBA00001941"/>
    </source>
</evidence>
<evidence type="ECO:0000256" key="5">
    <source>
        <dbReference type="ARBA" id="ARBA00003485"/>
    </source>
</evidence>
<dbReference type="Gene3D" id="1.20.1090.10">
    <property type="entry name" value="Dehydroquinate synthase-like - alpha domain"/>
    <property type="match status" value="1"/>
</dbReference>
<dbReference type="PANTHER" id="PTHR43622">
    <property type="entry name" value="3-DEHYDROQUINATE SYNTHASE"/>
    <property type="match status" value="1"/>
</dbReference>
<comment type="cofactor">
    <cofactor evidence="3">
        <name>Co(2+)</name>
        <dbReference type="ChEBI" id="CHEBI:48828"/>
    </cofactor>
</comment>
<dbReference type="InterPro" id="IPR056179">
    <property type="entry name" value="DHQS_C"/>
</dbReference>
<evidence type="ECO:0000256" key="9">
    <source>
        <dbReference type="ARBA" id="ARBA00013031"/>
    </source>
</evidence>
<comment type="function">
    <text evidence="5">Catalyzes the conversion of 3-deoxy-D-arabino-heptulosonate 7-phosphate (DAHP) to dehydroquinate (DHQ).</text>
</comment>
<keyword evidence="16" id="KW-0520">NAD</keyword>
<dbReference type="GO" id="GO:0009423">
    <property type="term" value="P:chorismate biosynthetic process"/>
    <property type="evidence" value="ECO:0007669"/>
    <property type="project" value="UniProtKB-UniRule"/>
</dbReference>
<dbReference type="InterPro" id="IPR030963">
    <property type="entry name" value="DHQ_synth_fam"/>
</dbReference>
<dbReference type="FunFam" id="3.40.50.1970:FF:000007">
    <property type="entry name" value="Pentafunctional AROM polypeptide"/>
    <property type="match status" value="1"/>
</dbReference>
<keyword evidence="19" id="KW-0170">Cobalt</keyword>
<comment type="pathway">
    <text evidence="7">Metabolic intermediate biosynthesis; chorismate biosynthesis; chorismate from D-erythrose 4-phosphate and phosphoenolpyruvate: step 2/7.</text>
</comment>
<dbReference type="OrthoDB" id="9806583at2"/>
<name>A0A6P1QW52_9FLAO</name>
<dbReference type="NCBIfam" id="TIGR01357">
    <property type="entry name" value="aroB"/>
    <property type="match status" value="1"/>
</dbReference>
<keyword evidence="12" id="KW-0028">Amino-acid biosynthesis</keyword>
<dbReference type="GO" id="GO:0000166">
    <property type="term" value="F:nucleotide binding"/>
    <property type="evidence" value="ECO:0007669"/>
    <property type="project" value="UniProtKB-KW"/>
</dbReference>
<dbReference type="AlphaFoldDB" id="A0A6P1QW52"/>
<dbReference type="KEGG" id="bcad:DBX24_09040"/>
<dbReference type="Gene3D" id="3.40.50.1970">
    <property type="match status" value="1"/>
</dbReference>
<dbReference type="PIRSF" id="PIRSF001455">
    <property type="entry name" value="DHQ_synth"/>
    <property type="match status" value="1"/>
</dbReference>
<dbReference type="PANTHER" id="PTHR43622:SF7">
    <property type="entry name" value="3-DEHYDROQUINATE SYNTHASE, CHLOROPLASTIC"/>
    <property type="match status" value="1"/>
</dbReference>
<dbReference type="InterPro" id="IPR030960">
    <property type="entry name" value="DHQS/DOIS_N"/>
</dbReference>
<evidence type="ECO:0000256" key="13">
    <source>
        <dbReference type="ARBA" id="ARBA00022723"/>
    </source>
</evidence>
<dbReference type="RefSeq" id="WP_160224645.1">
    <property type="nucleotide sequence ID" value="NZ_CP029149.1"/>
</dbReference>
<evidence type="ECO:0000256" key="7">
    <source>
        <dbReference type="ARBA" id="ARBA00004661"/>
    </source>
</evidence>
<evidence type="ECO:0000256" key="11">
    <source>
        <dbReference type="ARBA" id="ARBA00022490"/>
    </source>
</evidence>
<keyword evidence="24" id="KW-1185">Reference proteome</keyword>
<evidence type="ECO:0000256" key="12">
    <source>
        <dbReference type="ARBA" id="ARBA00022605"/>
    </source>
</evidence>
<dbReference type="CDD" id="cd08195">
    <property type="entry name" value="DHQS"/>
    <property type="match status" value="1"/>
</dbReference>
<dbReference type="GO" id="GO:0046872">
    <property type="term" value="F:metal ion binding"/>
    <property type="evidence" value="ECO:0007669"/>
    <property type="project" value="UniProtKB-KW"/>
</dbReference>
<evidence type="ECO:0000256" key="17">
    <source>
        <dbReference type="ARBA" id="ARBA00023141"/>
    </source>
</evidence>
<keyword evidence="17" id="KW-0057">Aromatic amino acid biosynthesis</keyword>
<proteinExistence type="inferred from homology"/>
<comment type="similarity">
    <text evidence="8">Belongs to the sugar phosphate cyclases superfamily. Dehydroquinate synthase family.</text>
</comment>
<comment type="cofactor">
    <cofactor evidence="4">
        <name>Zn(2+)</name>
        <dbReference type="ChEBI" id="CHEBI:29105"/>
    </cofactor>
</comment>
<keyword evidence="14" id="KW-0547">Nucleotide-binding</keyword>
<evidence type="ECO:0000256" key="19">
    <source>
        <dbReference type="ARBA" id="ARBA00023285"/>
    </source>
</evidence>
<dbReference type="Pfam" id="PF24621">
    <property type="entry name" value="DHQS_C"/>
    <property type="match status" value="1"/>
</dbReference>
<evidence type="ECO:0000259" key="22">
    <source>
        <dbReference type="Pfam" id="PF24621"/>
    </source>
</evidence>
<dbReference type="Proteomes" id="UP000464318">
    <property type="component" value="Chromosome"/>
</dbReference>
<evidence type="ECO:0000256" key="2">
    <source>
        <dbReference type="ARBA" id="ARBA00001911"/>
    </source>
</evidence>
<evidence type="ECO:0000256" key="8">
    <source>
        <dbReference type="ARBA" id="ARBA00005412"/>
    </source>
</evidence>
<sequence length="351" mass="39045">MISILDTQFSLLNLYLSEALPTKIFILCDENTNEYCLPTLLLNMQTDIPFEIIEIEAGEEMKTIETATQLWEILADFGADRKSLLINLGGGVITDLGGFVASTYKRGIRFVNMPTSLLAMCDASIGGKTGIDHQFLKNVVGTFAHPEAVFVYPNFLDSLPFVELRSGFAEMLKHGLIASRSHWENLSSLSEINVAAVSPYIKESMMIKEKVVSIDFKEENIRKTLNFGHTIGHAIESLFLEQGSLVPHGEAVAAGMICETYLSCLEGLINRETRDNIINTIRKFYPVLNIQNFTDEALISLMANDKKNTSGKINFSLISAVGSGIYDYQSTEKNIIESIEFYGSLPKDSFY</sequence>
<comment type="catalytic activity">
    <reaction evidence="1">
        <text>7-phospho-2-dehydro-3-deoxy-D-arabino-heptonate = 3-dehydroquinate + phosphate</text>
        <dbReference type="Rhea" id="RHEA:21968"/>
        <dbReference type="ChEBI" id="CHEBI:32364"/>
        <dbReference type="ChEBI" id="CHEBI:43474"/>
        <dbReference type="ChEBI" id="CHEBI:58394"/>
        <dbReference type="EC" id="4.2.3.4"/>
    </reaction>
</comment>
<evidence type="ECO:0000313" key="23">
    <source>
        <dbReference type="EMBL" id="QHN66019.1"/>
    </source>
</evidence>
<keyword evidence="15" id="KW-0862">Zinc</keyword>
<keyword evidence="18 23" id="KW-0456">Lyase</keyword>
<evidence type="ECO:0000256" key="20">
    <source>
        <dbReference type="NCBIfam" id="TIGR01357"/>
    </source>
</evidence>
<evidence type="ECO:0000256" key="16">
    <source>
        <dbReference type="ARBA" id="ARBA00023027"/>
    </source>
</evidence>
<dbReference type="GO" id="GO:0008652">
    <property type="term" value="P:amino acid biosynthetic process"/>
    <property type="evidence" value="ECO:0007669"/>
    <property type="project" value="UniProtKB-KW"/>
</dbReference>
<evidence type="ECO:0000313" key="24">
    <source>
        <dbReference type="Proteomes" id="UP000464318"/>
    </source>
</evidence>
<accession>A0A6P1QW52</accession>
<dbReference type="InterPro" id="IPR050071">
    <property type="entry name" value="Dehydroquinate_synthase"/>
</dbReference>
<comment type="subcellular location">
    <subcellularLocation>
        <location evidence="6">Cytoplasm</location>
    </subcellularLocation>
</comment>
<evidence type="ECO:0000256" key="14">
    <source>
        <dbReference type="ARBA" id="ARBA00022741"/>
    </source>
</evidence>
<evidence type="ECO:0000256" key="18">
    <source>
        <dbReference type="ARBA" id="ARBA00023239"/>
    </source>
</evidence>